<dbReference type="GO" id="GO:0005634">
    <property type="term" value="C:nucleus"/>
    <property type="evidence" value="ECO:0007669"/>
    <property type="project" value="TreeGrafter"/>
</dbReference>
<dbReference type="PANTHER" id="PTHR15087">
    <property type="entry name" value="PROTEIN NPAT"/>
    <property type="match status" value="1"/>
</dbReference>
<evidence type="ECO:0000313" key="1">
    <source>
        <dbReference type="EMBL" id="KAK7810838.1"/>
    </source>
</evidence>
<gene>
    <name evidence="1" type="ORF">U0070_020003</name>
</gene>
<comment type="caution">
    <text evidence="1">The sequence shown here is derived from an EMBL/GenBank/DDBJ whole genome shotgun (WGS) entry which is preliminary data.</text>
</comment>
<dbReference type="InterPro" id="IPR052850">
    <property type="entry name" value="NPAT_LisH"/>
</dbReference>
<dbReference type="PROSITE" id="PS50896">
    <property type="entry name" value="LISH"/>
    <property type="match status" value="1"/>
</dbReference>
<dbReference type="InterPro" id="IPR006594">
    <property type="entry name" value="LisH"/>
</dbReference>
<accession>A0AAW0I9L4</accession>
<evidence type="ECO:0000313" key="2">
    <source>
        <dbReference type="Proteomes" id="UP001488838"/>
    </source>
</evidence>
<dbReference type="GO" id="GO:0003712">
    <property type="term" value="F:transcription coregulator activity"/>
    <property type="evidence" value="ECO:0007669"/>
    <property type="project" value="TreeGrafter"/>
</dbReference>
<proteinExistence type="predicted"/>
<dbReference type="EMBL" id="JBBHLL010000186">
    <property type="protein sequence ID" value="KAK7810838.1"/>
    <property type="molecule type" value="Genomic_DNA"/>
</dbReference>
<keyword evidence="2" id="KW-1185">Reference proteome</keyword>
<name>A0AAW0I9L4_MYOGA</name>
<organism evidence="1 2">
    <name type="scientific">Myodes glareolus</name>
    <name type="common">Bank vole</name>
    <name type="synonym">Clethrionomys glareolus</name>
    <dbReference type="NCBI Taxonomy" id="447135"/>
    <lineage>
        <taxon>Eukaryota</taxon>
        <taxon>Metazoa</taxon>
        <taxon>Chordata</taxon>
        <taxon>Craniata</taxon>
        <taxon>Vertebrata</taxon>
        <taxon>Euteleostomi</taxon>
        <taxon>Mammalia</taxon>
        <taxon>Eutheria</taxon>
        <taxon>Euarchontoglires</taxon>
        <taxon>Glires</taxon>
        <taxon>Rodentia</taxon>
        <taxon>Myomorpha</taxon>
        <taxon>Muroidea</taxon>
        <taxon>Cricetidae</taxon>
        <taxon>Arvicolinae</taxon>
        <taxon>Myodes</taxon>
    </lineage>
</organism>
<dbReference type="PANTHER" id="PTHR15087:SF14">
    <property type="entry name" value="PROTEIN NPAT"/>
    <property type="match status" value="1"/>
</dbReference>
<protein>
    <submittedName>
        <fullName evidence="1">Uncharacterized protein</fullName>
    </submittedName>
</protein>
<reference evidence="1 2" key="1">
    <citation type="journal article" date="2023" name="bioRxiv">
        <title>Conserved and derived expression patterns and positive selection on dental genes reveal complex evolutionary context of ever-growing rodent molars.</title>
        <authorList>
            <person name="Calamari Z.T."/>
            <person name="Song A."/>
            <person name="Cohen E."/>
            <person name="Akter M."/>
            <person name="Roy R.D."/>
            <person name="Hallikas O."/>
            <person name="Christensen M.M."/>
            <person name="Li P."/>
            <person name="Marangoni P."/>
            <person name="Jernvall J."/>
            <person name="Klein O.D."/>
        </authorList>
    </citation>
    <scope>NUCLEOTIDE SEQUENCE [LARGE SCALE GENOMIC DNA]</scope>
    <source>
        <strain evidence="1">V071</strain>
    </source>
</reference>
<dbReference type="Proteomes" id="UP001488838">
    <property type="component" value="Unassembled WGS sequence"/>
</dbReference>
<sequence length="137" mass="15049">MRRRRGCRRVCFKLALAPSGGSLCSADHAVTLGCSQAGVGILKVTYQKYLITEVFKLLLLGYLQQENLTSTCQTFILESSNLKEYAEHCTDEGFIPACLLSLFGKNLTTILNEYVAMKAKGTCKVLQGLPPIREVGI</sequence>
<dbReference type="AlphaFoldDB" id="A0AAW0I9L4"/>